<dbReference type="EC" id="1.15.1.1" evidence="1"/>
<evidence type="ECO:0000256" key="2">
    <source>
        <dbReference type="SAM" id="MobiDB-lite"/>
    </source>
</evidence>
<keyword evidence="1" id="KW-0862">Zinc</keyword>
<keyword evidence="1" id="KW-0479">Metal-binding</keyword>
<comment type="similarity">
    <text evidence="1">Belongs to the Cu-Zn superoxide dismutase family.</text>
</comment>
<dbReference type="Proteomes" id="UP000694399">
    <property type="component" value="Chromosome D1"/>
</dbReference>
<feature type="region of interest" description="Disordered" evidence="2">
    <location>
        <begin position="85"/>
        <end position="126"/>
    </location>
</feature>
<accession>A0A8C8XIS2</accession>
<evidence type="ECO:0000256" key="1">
    <source>
        <dbReference type="RuleBase" id="RU000393"/>
    </source>
</evidence>
<comment type="function">
    <text evidence="1">Destroys radicals which are normally produced within the cells and which are toxic to biological systems.</text>
</comment>
<reference evidence="4" key="1">
    <citation type="journal article" date="2019" name="bioRxiv">
        <title>Long live the king: chromosome-level assembly of the lion (Panthera leo) using linked-read, Hi-C, and long read data.</title>
        <authorList>
            <person name="Armstrong E.E."/>
            <person name="Taylor R.W."/>
            <person name="Miller D.E."/>
            <person name="Kaelin C."/>
            <person name="Barsh G."/>
            <person name="Hadly E.A."/>
            <person name="Petrov D."/>
        </authorList>
    </citation>
    <scope>NUCLEOTIDE SEQUENCE [LARGE SCALE GENOMIC DNA]</scope>
</reference>
<dbReference type="InterPro" id="IPR001424">
    <property type="entry name" value="SOD_Cu_Zn_dom"/>
</dbReference>
<dbReference type="GeneTree" id="ENSGT00940000155551"/>
<sequence length="126" mass="12661">VTTKSTCNKKNGPVVASGAITGLTKGEYGFHVHQPAGNSQGYTSAGPHFDPLSVRDLGNVISGKDGGASVSMEVSLTALSGDHSVTGHTVEVREKPDGLGKGGSEESTQTGNAGHRLACSAVGISK</sequence>
<dbReference type="InterPro" id="IPR036423">
    <property type="entry name" value="SOD-like_Cu/Zn_dom_sf"/>
</dbReference>
<dbReference type="PANTHER" id="PTHR10003">
    <property type="entry name" value="SUPEROXIDE DISMUTASE CU-ZN -RELATED"/>
    <property type="match status" value="1"/>
</dbReference>
<dbReference type="InterPro" id="IPR018152">
    <property type="entry name" value="SOD_Cu/Zn_BS"/>
</dbReference>
<keyword evidence="1" id="KW-0560">Oxidoreductase</keyword>
<evidence type="ECO:0000313" key="4">
    <source>
        <dbReference type="Ensembl" id="ENSPLOP00000017880.1"/>
    </source>
</evidence>
<dbReference type="Pfam" id="PF00080">
    <property type="entry name" value="Sod_Cu"/>
    <property type="match status" value="1"/>
</dbReference>
<dbReference type="SUPFAM" id="SSF49329">
    <property type="entry name" value="Cu,Zn superoxide dismutase-like"/>
    <property type="match status" value="1"/>
</dbReference>
<evidence type="ECO:0000313" key="5">
    <source>
        <dbReference type="Proteomes" id="UP000694399"/>
    </source>
</evidence>
<comment type="cofactor">
    <cofactor evidence="1">
        <name>Zn(2+)</name>
        <dbReference type="ChEBI" id="CHEBI:29105"/>
    </cofactor>
    <text evidence="1">Binds 1 zinc ion per subunit.</text>
</comment>
<dbReference type="Gene3D" id="2.60.40.200">
    <property type="entry name" value="Superoxide dismutase, copper/zinc binding domain"/>
    <property type="match status" value="1"/>
</dbReference>
<dbReference type="GO" id="GO:0004784">
    <property type="term" value="F:superoxide dismutase activity"/>
    <property type="evidence" value="ECO:0007669"/>
    <property type="project" value="UniProtKB-EC"/>
</dbReference>
<protein>
    <recommendedName>
        <fullName evidence="1">Superoxide dismutase [Cu-Zn]</fullName>
        <ecNumber evidence="1">1.15.1.1</ecNumber>
    </recommendedName>
</protein>
<evidence type="ECO:0000259" key="3">
    <source>
        <dbReference type="Pfam" id="PF00080"/>
    </source>
</evidence>
<dbReference type="Ensembl" id="ENSPLOT00000019805.1">
    <property type="protein sequence ID" value="ENSPLOP00000017880.1"/>
    <property type="gene ID" value="ENSPLOG00000013102.1"/>
</dbReference>
<proteinExistence type="inferred from homology"/>
<reference evidence="4" key="3">
    <citation type="submission" date="2025-09" db="UniProtKB">
        <authorList>
            <consortium name="Ensembl"/>
        </authorList>
    </citation>
    <scope>IDENTIFICATION</scope>
</reference>
<reference evidence="4" key="2">
    <citation type="submission" date="2025-08" db="UniProtKB">
        <authorList>
            <consortium name="Ensembl"/>
        </authorList>
    </citation>
    <scope>IDENTIFICATION</scope>
</reference>
<dbReference type="PROSITE" id="PS00332">
    <property type="entry name" value="SOD_CU_ZN_2"/>
    <property type="match status" value="1"/>
</dbReference>
<dbReference type="AlphaFoldDB" id="A0A8C8XIS2"/>
<dbReference type="InterPro" id="IPR024134">
    <property type="entry name" value="SOD_Cu/Zn_/chaperone"/>
</dbReference>
<feature type="domain" description="Superoxide dismutase copper/zinc binding" evidence="3">
    <location>
        <begin position="9"/>
        <end position="121"/>
    </location>
</feature>
<comment type="catalytic activity">
    <reaction evidence="1">
        <text>2 superoxide + 2 H(+) = H2O2 + O2</text>
        <dbReference type="Rhea" id="RHEA:20696"/>
        <dbReference type="ChEBI" id="CHEBI:15378"/>
        <dbReference type="ChEBI" id="CHEBI:15379"/>
        <dbReference type="ChEBI" id="CHEBI:16240"/>
        <dbReference type="ChEBI" id="CHEBI:18421"/>
        <dbReference type="EC" id="1.15.1.1"/>
    </reaction>
</comment>
<comment type="cofactor">
    <cofactor evidence="1">
        <name>Cu cation</name>
        <dbReference type="ChEBI" id="CHEBI:23378"/>
    </cofactor>
    <text evidence="1">Binds 1 copper ion per subunit.</text>
</comment>
<dbReference type="PRINTS" id="PR00068">
    <property type="entry name" value="CUZNDISMTASE"/>
</dbReference>
<dbReference type="GO" id="GO:0005507">
    <property type="term" value="F:copper ion binding"/>
    <property type="evidence" value="ECO:0007669"/>
    <property type="project" value="InterPro"/>
</dbReference>
<dbReference type="OMA" id="QHFHLTG"/>
<keyword evidence="1" id="KW-0186">Copper</keyword>
<name>A0A8C8XIS2_PANLE</name>
<organism evidence="4 5">
    <name type="scientific">Panthera leo</name>
    <name type="common">Lion</name>
    <dbReference type="NCBI Taxonomy" id="9689"/>
    <lineage>
        <taxon>Eukaryota</taxon>
        <taxon>Metazoa</taxon>
        <taxon>Chordata</taxon>
        <taxon>Craniata</taxon>
        <taxon>Vertebrata</taxon>
        <taxon>Euteleostomi</taxon>
        <taxon>Mammalia</taxon>
        <taxon>Eutheria</taxon>
        <taxon>Laurasiatheria</taxon>
        <taxon>Carnivora</taxon>
        <taxon>Feliformia</taxon>
        <taxon>Felidae</taxon>
        <taxon>Pantherinae</taxon>
        <taxon>Panthera</taxon>
    </lineage>
</organism>
<keyword evidence="5" id="KW-1185">Reference proteome</keyword>